<dbReference type="PRINTS" id="PR00367">
    <property type="entry name" value="ETHRSPELEMNT"/>
</dbReference>
<dbReference type="PANTHER" id="PTHR31241:SF62">
    <property type="entry name" value="DEHYDRATION-RESPONSIVE ELEMENT-BINDING PROTEIN 2D"/>
    <property type="match status" value="1"/>
</dbReference>
<comment type="subcellular location">
    <subcellularLocation>
        <location evidence="1">Nucleus</location>
    </subcellularLocation>
</comment>
<evidence type="ECO:0000256" key="10">
    <source>
        <dbReference type="SAM" id="MobiDB-lite"/>
    </source>
</evidence>
<evidence type="ECO:0000256" key="6">
    <source>
        <dbReference type="ARBA" id="ARBA00023159"/>
    </source>
</evidence>
<dbReference type="PANTHER" id="PTHR31241">
    <property type="entry name" value="DEHYDRATION-RESPONSIVE ELEMENT-BINDING PROTEIN 2C"/>
    <property type="match status" value="1"/>
</dbReference>
<dbReference type="SMART" id="SM00380">
    <property type="entry name" value="AP2"/>
    <property type="match status" value="1"/>
</dbReference>
<keyword evidence="3" id="KW-0805">Transcription regulation</keyword>
<dbReference type="EMBL" id="JAUIZM010000003">
    <property type="protein sequence ID" value="KAK1395028.1"/>
    <property type="molecule type" value="Genomic_DNA"/>
</dbReference>
<evidence type="ECO:0000313" key="12">
    <source>
        <dbReference type="EMBL" id="KAK1395028.1"/>
    </source>
</evidence>
<dbReference type="GO" id="GO:0000976">
    <property type="term" value="F:transcription cis-regulatory region binding"/>
    <property type="evidence" value="ECO:0007669"/>
    <property type="project" value="TreeGrafter"/>
</dbReference>
<dbReference type="PROSITE" id="PS51032">
    <property type="entry name" value="AP2_ERF"/>
    <property type="match status" value="1"/>
</dbReference>
<dbReference type="AlphaFoldDB" id="A0AAD8N503"/>
<evidence type="ECO:0000256" key="9">
    <source>
        <dbReference type="ARBA" id="ARBA00024343"/>
    </source>
</evidence>
<comment type="similarity">
    <text evidence="9">Belongs to the AP2/ERF transcription factor family. ERF subfamily.</text>
</comment>
<dbReference type="InterPro" id="IPR036955">
    <property type="entry name" value="AP2/ERF_dom_sf"/>
</dbReference>
<dbReference type="GO" id="GO:0006952">
    <property type="term" value="P:defense response"/>
    <property type="evidence" value="ECO:0007669"/>
    <property type="project" value="UniProtKB-KW"/>
</dbReference>
<feature type="compositionally biased region" description="Basic and acidic residues" evidence="10">
    <location>
        <begin position="198"/>
        <end position="229"/>
    </location>
</feature>
<keyword evidence="8" id="KW-0539">Nucleus</keyword>
<keyword evidence="6" id="KW-0010">Activator</keyword>
<keyword evidence="5" id="KW-0238">DNA-binding</keyword>
<dbReference type="InterPro" id="IPR001471">
    <property type="entry name" value="AP2/ERF_dom"/>
</dbReference>
<keyword evidence="2" id="KW-0611">Plant defense</keyword>
<sequence length="261" mass="29035">MYKPLSLRSENLVKKVDQASTRKGSMRGKGGPENTSCKYRGVRQRTWGKWVSEISFPNHGERIWIGTFDSSKAAALAYDEAAIKIYGATAKLNFPDQLAQMSLKVHSTASTSTGSIIDQDAIPDQRLHGEGNDINNFINKLIEIQHQYPPGDEVSLIANPYACLVNDHVYDYHNQILLHEGLCSVAPTANHGECQDSDVTKDDKNQKAKNDDNKEKMRGEFPENDDSPDKIMDLGGNIANVSEHVGNDAWEEDLGSINIWF</sequence>
<keyword evidence="7" id="KW-0804">Transcription</keyword>
<feature type="region of interest" description="Disordered" evidence="10">
    <location>
        <begin position="193"/>
        <end position="229"/>
    </location>
</feature>
<proteinExistence type="inferred from homology"/>
<comment type="caution">
    <text evidence="12">The sequence shown here is derived from an EMBL/GenBank/DDBJ whole genome shotgun (WGS) entry which is preliminary data.</text>
</comment>
<reference evidence="12" key="1">
    <citation type="submission" date="2023-02" db="EMBL/GenBank/DDBJ databases">
        <title>Genome of toxic invasive species Heracleum sosnowskyi carries increased number of genes despite the absence of recent whole-genome duplications.</title>
        <authorList>
            <person name="Schelkunov M."/>
            <person name="Shtratnikova V."/>
            <person name="Makarenko M."/>
            <person name="Klepikova A."/>
            <person name="Omelchenko D."/>
            <person name="Novikova G."/>
            <person name="Obukhova E."/>
            <person name="Bogdanov V."/>
            <person name="Penin A."/>
            <person name="Logacheva M."/>
        </authorList>
    </citation>
    <scope>NUCLEOTIDE SEQUENCE</scope>
    <source>
        <strain evidence="12">Hsosn_3</strain>
        <tissue evidence="12">Leaf</tissue>
    </source>
</reference>
<dbReference type="GO" id="GO:0003700">
    <property type="term" value="F:DNA-binding transcription factor activity"/>
    <property type="evidence" value="ECO:0007669"/>
    <property type="project" value="InterPro"/>
</dbReference>
<name>A0AAD8N503_9APIA</name>
<dbReference type="InterPro" id="IPR016177">
    <property type="entry name" value="DNA-bd_dom_sf"/>
</dbReference>
<dbReference type="Gene3D" id="3.30.730.10">
    <property type="entry name" value="AP2/ERF domain"/>
    <property type="match status" value="1"/>
</dbReference>
<protein>
    <recommendedName>
        <fullName evidence="11">AP2/ERF domain-containing protein</fullName>
    </recommendedName>
</protein>
<gene>
    <name evidence="12" type="ORF">POM88_014084</name>
</gene>
<dbReference type="GO" id="GO:0045893">
    <property type="term" value="P:positive regulation of DNA-templated transcription"/>
    <property type="evidence" value="ECO:0007669"/>
    <property type="project" value="TreeGrafter"/>
</dbReference>
<evidence type="ECO:0000256" key="2">
    <source>
        <dbReference type="ARBA" id="ARBA00022821"/>
    </source>
</evidence>
<reference evidence="12" key="2">
    <citation type="submission" date="2023-05" db="EMBL/GenBank/DDBJ databases">
        <authorList>
            <person name="Schelkunov M.I."/>
        </authorList>
    </citation>
    <scope>NUCLEOTIDE SEQUENCE</scope>
    <source>
        <strain evidence="12">Hsosn_3</strain>
        <tissue evidence="12">Leaf</tissue>
    </source>
</reference>
<dbReference type="SUPFAM" id="SSF54171">
    <property type="entry name" value="DNA-binding domain"/>
    <property type="match status" value="1"/>
</dbReference>
<evidence type="ECO:0000256" key="1">
    <source>
        <dbReference type="ARBA" id="ARBA00004123"/>
    </source>
</evidence>
<evidence type="ECO:0000313" key="13">
    <source>
        <dbReference type="Proteomes" id="UP001237642"/>
    </source>
</evidence>
<evidence type="ECO:0000256" key="7">
    <source>
        <dbReference type="ARBA" id="ARBA00023163"/>
    </source>
</evidence>
<dbReference type="Pfam" id="PF00847">
    <property type="entry name" value="AP2"/>
    <property type="match status" value="1"/>
</dbReference>
<evidence type="ECO:0000259" key="11">
    <source>
        <dbReference type="PROSITE" id="PS51032"/>
    </source>
</evidence>
<keyword evidence="4" id="KW-0346">Stress response</keyword>
<evidence type="ECO:0000256" key="8">
    <source>
        <dbReference type="ARBA" id="ARBA00023242"/>
    </source>
</evidence>
<evidence type="ECO:0000256" key="3">
    <source>
        <dbReference type="ARBA" id="ARBA00023015"/>
    </source>
</evidence>
<keyword evidence="13" id="KW-1185">Reference proteome</keyword>
<dbReference type="Proteomes" id="UP001237642">
    <property type="component" value="Unassembled WGS sequence"/>
</dbReference>
<dbReference type="CDD" id="cd00018">
    <property type="entry name" value="AP2"/>
    <property type="match status" value="1"/>
</dbReference>
<dbReference type="GO" id="GO:0005634">
    <property type="term" value="C:nucleus"/>
    <property type="evidence" value="ECO:0007669"/>
    <property type="project" value="UniProtKB-SubCell"/>
</dbReference>
<accession>A0AAD8N503</accession>
<evidence type="ECO:0000256" key="5">
    <source>
        <dbReference type="ARBA" id="ARBA00023125"/>
    </source>
</evidence>
<dbReference type="FunFam" id="3.30.730.10:FF:000001">
    <property type="entry name" value="Ethylene-responsive transcription factor 2"/>
    <property type="match status" value="1"/>
</dbReference>
<organism evidence="12 13">
    <name type="scientific">Heracleum sosnowskyi</name>
    <dbReference type="NCBI Taxonomy" id="360622"/>
    <lineage>
        <taxon>Eukaryota</taxon>
        <taxon>Viridiplantae</taxon>
        <taxon>Streptophyta</taxon>
        <taxon>Embryophyta</taxon>
        <taxon>Tracheophyta</taxon>
        <taxon>Spermatophyta</taxon>
        <taxon>Magnoliopsida</taxon>
        <taxon>eudicotyledons</taxon>
        <taxon>Gunneridae</taxon>
        <taxon>Pentapetalae</taxon>
        <taxon>asterids</taxon>
        <taxon>campanulids</taxon>
        <taxon>Apiales</taxon>
        <taxon>Apiaceae</taxon>
        <taxon>Apioideae</taxon>
        <taxon>apioid superclade</taxon>
        <taxon>Tordylieae</taxon>
        <taxon>Tordyliinae</taxon>
        <taxon>Heracleum</taxon>
    </lineage>
</organism>
<feature type="domain" description="AP2/ERF" evidence="11">
    <location>
        <begin position="38"/>
        <end position="95"/>
    </location>
</feature>
<evidence type="ECO:0000256" key="4">
    <source>
        <dbReference type="ARBA" id="ARBA00023016"/>
    </source>
</evidence>
<feature type="region of interest" description="Disordered" evidence="10">
    <location>
        <begin position="17"/>
        <end position="37"/>
    </location>
</feature>